<protein>
    <submittedName>
        <fullName evidence="2">Uncharacterized protein</fullName>
    </submittedName>
</protein>
<reference evidence="2 3" key="1">
    <citation type="journal article" date="2016" name="Mol. Biol. Evol.">
        <title>Comparative Genomics of Early-Diverging Mushroom-Forming Fungi Provides Insights into the Origins of Lignocellulose Decay Capabilities.</title>
        <authorList>
            <person name="Nagy L.G."/>
            <person name="Riley R."/>
            <person name="Tritt A."/>
            <person name="Adam C."/>
            <person name="Daum C."/>
            <person name="Floudas D."/>
            <person name="Sun H."/>
            <person name="Yadav J.S."/>
            <person name="Pangilinan J."/>
            <person name="Larsson K.H."/>
            <person name="Matsuura K."/>
            <person name="Barry K."/>
            <person name="Labutti K."/>
            <person name="Kuo R."/>
            <person name="Ohm R.A."/>
            <person name="Bhattacharya S.S."/>
            <person name="Shirouzu T."/>
            <person name="Yoshinaga Y."/>
            <person name="Martin F.M."/>
            <person name="Grigoriev I.V."/>
            <person name="Hibbett D.S."/>
        </authorList>
    </citation>
    <scope>NUCLEOTIDE SEQUENCE [LARGE SCALE GENOMIC DNA]</scope>
    <source>
        <strain evidence="2 3">CBS 109695</strain>
    </source>
</reference>
<evidence type="ECO:0000256" key="1">
    <source>
        <dbReference type="SAM" id="MobiDB-lite"/>
    </source>
</evidence>
<sequence length="415" mass="45575">MRSAPTDPTPSRAPSAPTKGAAASARKPYRKKKEKDRKTAKKALLRRSSSQGAVLCNPTAVARNLKDLLAHQTGFITAGMPHTAPGYQGRSTKGAVKRVYALEELVGEGSKFGFDLKRWDGISPIPLLDDVARIIGVCSGRPRATDWGNVTRSASSAIAAARAQLNFPDGSTDHRRGQFPAMAIGVSYGGGQQVPGNLVHSNNNRAVLEGLLQDPSICRIASFANGSFALWSPRVHQYYHQRLERLYARYPLLRRNFERSVFPAATFNFGPTTCCFPHVDPGNLPFGMCAITALGDFDPKLGGHIVLWDLKLVIEFPPGATILITSASVKHSNVGIQDGETRYSFTQYAAGGLFRWVDHGFQPEKVYKLKWSAQRKREEVEIGRRRWQEGIKLFSTVNEVRGLNRASLPPLVVPN</sequence>
<keyword evidence="3" id="KW-1185">Reference proteome</keyword>
<dbReference type="AlphaFoldDB" id="A0A166CDZ3"/>
<accession>A0A166CDZ3</accession>
<dbReference type="Proteomes" id="UP000076532">
    <property type="component" value="Unassembled WGS sequence"/>
</dbReference>
<gene>
    <name evidence="2" type="ORF">FIBSPDRAFT_753265</name>
</gene>
<dbReference type="Gene3D" id="3.60.130.30">
    <property type="match status" value="1"/>
</dbReference>
<organism evidence="2 3">
    <name type="scientific">Athelia psychrophila</name>
    <dbReference type="NCBI Taxonomy" id="1759441"/>
    <lineage>
        <taxon>Eukaryota</taxon>
        <taxon>Fungi</taxon>
        <taxon>Dikarya</taxon>
        <taxon>Basidiomycota</taxon>
        <taxon>Agaricomycotina</taxon>
        <taxon>Agaricomycetes</taxon>
        <taxon>Agaricomycetidae</taxon>
        <taxon>Atheliales</taxon>
        <taxon>Atheliaceae</taxon>
        <taxon>Athelia</taxon>
    </lineage>
</organism>
<dbReference type="EMBL" id="KV417631">
    <property type="protein sequence ID" value="KZP13563.1"/>
    <property type="molecule type" value="Genomic_DNA"/>
</dbReference>
<dbReference type="OrthoDB" id="3202607at2759"/>
<evidence type="ECO:0000313" key="2">
    <source>
        <dbReference type="EMBL" id="KZP13563.1"/>
    </source>
</evidence>
<name>A0A166CDZ3_9AGAM</name>
<feature type="compositionally biased region" description="Basic residues" evidence="1">
    <location>
        <begin position="27"/>
        <end position="45"/>
    </location>
</feature>
<proteinExistence type="predicted"/>
<evidence type="ECO:0000313" key="3">
    <source>
        <dbReference type="Proteomes" id="UP000076532"/>
    </source>
</evidence>
<feature type="region of interest" description="Disordered" evidence="1">
    <location>
        <begin position="1"/>
        <end position="48"/>
    </location>
</feature>
<dbReference type="STRING" id="436010.A0A166CDZ3"/>